<dbReference type="AlphaFoldDB" id="A0A0F9VGN2"/>
<dbReference type="PANTHER" id="PTHR47396">
    <property type="entry name" value="TYPE I RESTRICTION ENZYME ECOKI R PROTEIN"/>
    <property type="match status" value="1"/>
</dbReference>
<feature type="domain" description="Helicase/UvrB N-terminal" evidence="2">
    <location>
        <begin position="122"/>
        <end position="264"/>
    </location>
</feature>
<dbReference type="Gene3D" id="3.40.50.300">
    <property type="entry name" value="P-loop containing nucleotide triphosphate hydrolases"/>
    <property type="match status" value="2"/>
</dbReference>
<comment type="caution">
    <text evidence="4">The sequence shown here is derived from an EMBL/GenBank/DDBJ whole genome shotgun (WGS) entry which is preliminary data.</text>
</comment>
<dbReference type="Pfam" id="PF04851">
    <property type="entry name" value="ResIII"/>
    <property type="match status" value="1"/>
</dbReference>
<dbReference type="InterPro" id="IPR027417">
    <property type="entry name" value="P-loop_NTPase"/>
</dbReference>
<dbReference type="EMBL" id="LAZR01000357">
    <property type="protein sequence ID" value="KKN72686.1"/>
    <property type="molecule type" value="Genomic_DNA"/>
</dbReference>
<evidence type="ECO:0000256" key="1">
    <source>
        <dbReference type="SAM" id="MobiDB-lite"/>
    </source>
</evidence>
<evidence type="ECO:0000259" key="3">
    <source>
        <dbReference type="Pfam" id="PF10544"/>
    </source>
</evidence>
<dbReference type="GO" id="GO:0003677">
    <property type="term" value="F:DNA binding"/>
    <property type="evidence" value="ECO:0007669"/>
    <property type="project" value="InterPro"/>
</dbReference>
<feature type="region of interest" description="Disordered" evidence="1">
    <location>
        <begin position="679"/>
        <end position="711"/>
    </location>
</feature>
<accession>A0A0F9VGN2</accession>
<dbReference type="GO" id="GO:0005829">
    <property type="term" value="C:cytosol"/>
    <property type="evidence" value="ECO:0007669"/>
    <property type="project" value="TreeGrafter"/>
</dbReference>
<protein>
    <submittedName>
        <fullName evidence="4">Uncharacterized protein</fullName>
    </submittedName>
</protein>
<evidence type="ECO:0000259" key="2">
    <source>
        <dbReference type="Pfam" id="PF04851"/>
    </source>
</evidence>
<organism evidence="4">
    <name type="scientific">marine sediment metagenome</name>
    <dbReference type="NCBI Taxonomy" id="412755"/>
    <lineage>
        <taxon>unclassified sequences</taxon>
        <taxon>metagenomes</taxon>
        <taxon>ecological metagenomes</taxon>
    </lineage>
</organism>
<dbReference type="GO" id="GO:0016787">
    <property type="term" value="F:hydrolase activity"/>
    <property type="evidence" value="ECO:0007669"/>
    <property type="project" value="InterPro"/>
</dbReference>
<dbReference type="InterPro" id="IPR050742">
    <property type="entry name" value="Helicase_Restrict-Modif_Enz"/>
</dbReference>
<feature type="domain" description="Bacteriophage T5 Orf172 DNA-binding" evidence="3">
    <location>
        <begin position="13"/>
        <end position="107"/>
    </location>
</feature>
<sequence>MRDWKPAPRRPAIYAFRIPSRPGDIKVGETSKPVAERIPQYLKTHGYDPDNYELLAEIPAITAEGLLKDHDIHKVLEHYLGCHRYPGEQREWFKATIVNLKRAVRIITDREQLSEVRYQTFGMRPEQKAAVDKAFHFFRRQEGQGSKAHFLWNAKMRFGKTFTTYKLAQKMGWSKVLVLTYKPAVEDSWRKDLESHVDFADWTFIGNHASDPEFGDKTIWFSSFQSLFSEEGNGRLAKIFETDWDAIVIDEFHYGASSELATDILRDDVDGFSDLDLQERVASGEAGLKTSRYLHLSGTPFKALHRGDFTEDQIFNWTYTDEQKAKAAWSDPEVKNPYEDLPRMVMMTYKLPEGVVEEAGDELNLDAFFKAGKTDEMDEYGNPVHAFENEDQVKLWVDFITGTGLARDEFVEEEKNRSPMPFKDARLFPYINHSLWYMPSVSACKAMADILRKHHVLSNYDVVVAAGKEAGVGIDALAPVQDAIKNHPKTITLSCGKLTTGVTVPEWTAVFMLRSMKSPESYFQTAFRAQSPGTVLIQKDKRGKDIEGGIKDTCYVFDFDPRRALTLASEYCYQLDQAREAGETTRSDLMTRMSEFLEYMPVLCHDNGVMIELDPGAAIELATSGIGTAMLARRFQSPKMVDLTVLALNRLREDEELVGALEKIESFRNLSADLETIRSEQVKKGHVPKDKGDGGADDEKPEKKPDPLDKEVKKKLKEIRDNLLKFVTRLPVFMYLNDEREKTALEVIETTDDALFKKVTGITKADFRKLLDLGVFQAEFMNEAIRTFKNVEDNALEYLGDREITGGWVAAWDAHVER</sequence>
<evidence type="ECO:0000313" key="4">
    <source>
        <dbReference type="EMBL" id="KKN72686.1"/>
    </source>
</evidence>
<dbReference type="SUPFAM" id="SSF52540">
    <property type="entry name" value="P-loop containing nucleoside triphosphate hydrolases"/>
    <property type="match status" value="2"/>
</dbReference>
<dbReference type="InterPro" id="IPR006935">
    <property type="entry name" value="Helicase/UvrB_N"/>
</dbReference>
<gene>
    <name evidence="4" type="ORF">LCGC14_0408270</name>
</gene>
<name>A0A0F9VGN2_9ZZZZ</name>
<reference evidence="4" key="1">
    <citation type="journal article" date="2015" name="Nature">
        <title>Complex archaea that bridge the gap between prokaryotes and eukaryotes.</title>
        <authorList>
            <person name="Spang A."/>
            <person name="Saw J.H."/>
            <person name="Jorgensen S.L."/>
            <person name="Zaremba-Niedzwiedzka K."/>
            <person name="Martijn J."/>
            <person name="Lind A.E."/>
            <person name="van Eijk R."/>
            <person name="Schleper C."/>
            <person name="Guy L."/>
            <person name="Ettema T.J."/>
        </authorList>
    </citation>
    <scope>NUCLEOTIDE SEQUENCE</scope>
</reference>
<dbReference type="InterPro" id="IPR018306">
    <property type="entry name" value="Phage_T5_Orf172_DNA-bd"/>
</dbReference>
<dbReference type="Pfam" id="PF10544">
    <property type="entry name" value="T5orf172"/>
    <property type="match status" value="1"/>
</dbReference>
<dbReference type="PANTHER" id="PTHR47396:SF1">
    <property type="entry name" value="ATP-DEPENDENT HELICASE IRC3-RELATED"/>
    <property type="match status" value="1"/>
</dbReference>
<proteinExistence type="predicted"/>
<dbReference type="GO" id="GO:0005524">
    <property type="term" value="F:ATP binding"/>
    <property type="evidence" value="ECO:0007669"/>
    <property type="project" value="InterPro"/>
</dbReference>